<protein>
    <recommendedName>
        <fullName evidence="4">BAR domain-containing protein</fullName>
    </recommendedName>
</protein>
<evidence type="ECO:0008006" key="4">
    <source>
        <dbReference type="Google" id="ProtNLM"/>
    </source>
</evidence>
<dbReference type="InterPro" id="IPR009602">
    <property type="entry name" value="CBAR/FAM92"/>
</dbReference>
<reference evidence="3" key="1">
    <citation type="submission" date="2003-08" db="EMBL/GenBank/DDBJ databases">
        <authorList>
            <person name="Birren B."/>
            <person name="Nusbaum C."/>
            <person name="Abebe A."/>
            <person name="Abouelleil A."/>
            <person name="Adekoya E."/>
            <person name="Ait-zahra M."/>
            <person name="Allen N."/>
            <person name="Allen T."/>
            <person name="An P."/>
            <person name="Anderson M."/>
            <person name="Anderson S."/>
            <person name="Arachchi H."/>
            <person name="Armbruster J."/>
            <person name="Bachantsang P."/>
            <person name="Baldwin J."/>
            <person name="Barry A."/>
            <person name="Bayul T."/>
            <person name="Blitshsteyn B."/>
            <person name="Bloom T."/>
            <person name="Blye J."/>
            <person name="Boguslavskiy L."/>
            <person name="Borowsky M."/>
            <person name="Boukhgalter B."/>
            <person name="Brunache A."/>
            <person name="Butler J."/>
            <person name="Calixte N."/>
            <person name="Calvo S."/>
            <person name="Camarata J."/>
            <person name="Campo K."/>
            <person name="Chang J."/>
            <person name="Cheshatsang Y."/>
            <person name="Citroen M."/>
            <person name="Collymore A."/>
            <person name="Considine T."/>
            <person name="Cook A."/>
            <person name="Cooke P."/>
            <person name="Corum B."/>
            <person name="Cuomo C."/>
            <person name="David R."/>
            <person name="Dawoe T."/>
            <person name="Degray S."/>
            <person name="Dodge S."/>
            <person name="Dooley K."/>
            <person name="Dorje P."/>
            <person name="Dorjee K."/>
            <person name="Dorris L."/>
            <person name="Duffey N."/>
            <person name="Dupes A."/>
            <person name="Elkins T."/>
            <person name="Engels R."/>
            <person name="Erickson J."/>
            <person name="Farina A."/>
            <person name="Faro S."/>
            <person name="Ferreira P."/>
            <person name="Fischer H."/>
            <person name="Fitzgerald M."/>
            <person name="Foley K."/>
            <person name="Gage D."/>
            <person name="Galagan J."/>
            <person name="Gearin G."/>
            <person name="Gnerre S."/>
            <person name="Gnirke A."/>
            <person name="Goyette A."/>
            <person name="Graham J."/>
            <person name="Grandbois E."/>
            <person name="Gyaltsen K."/>
            <person name="Hafez N."/>
            <person name="Hagopian D."/>
            <person name="Hagos B."/>
            <person name="Hall J."/>
            <person name="Hatcher B."/>
            <person name="Heller A."/>
            <person name="Higgins H."/>
            <person name="Honan T."/>
            <person name="Horn A."/>
            <person name="Houde N."/>
            <person name="Hughes L."/>
            <person name="Hulme W."/>
            <person name="Husby E."/>
            <person name="Iliev I."/>
            <person name="Jaffe D."/>
            <person name="Jones C."/>
            <person name="Kamal M."/>
            <person name="Kamat A."/>
            <person name="Kamvysselis M."/>
            <person name="Karlsson E."/>
            <person name="Kells C."/>
            <person name="Kieu A."/>
            <person name="Kisner P."/>
            <person name="Kodira C."/>
            <person name="Kulbokas E."/>
            <person name="Labutti K."/>
            <person name="Lama D."/>
            <person name="Landers T."/>
            <person name="Leger J."/>
            <person name="Levine S."/>
            <person name="Lewis D."/>
            <person name="Lewis T."/>
            <person name="Lindblad-toh K."/>
            <person name="Liu X."/>
            <person name="Lokyitsang T."/>
            <person name="Lokyitsang Y."/>
            <person name="Lucien O."/>
            <person name="Lui A."/>
            <person name="Ma L.J."/>
            <person name="Mabbitt R."/>
            <person name="Macdonald J."/>
            <person name="Maclean C."/>
            <person name="Major J."/>
            <person name="Manning J."/>
            <person name="Marabella R."/>
            <person name="Maru K."/>
            <person name="Matthews C."/>
            <person name="Mauceli E."/>
            <person name="Mccarthy M."/>
            <person name="Mcdonough S."/>
            <person name="Mcghee T."/>
            <person name="Meldrim J."/>
            <person name="Meneus L."/>
            <person name="Mesirov J."/>
            <person name="Mihalev A."/>
            <person name="Mihova T."/>
            <person name="Mikkelsen T."/>
            <person name="Mlenga V."/>
            <person name="Moru K."/>
            <person name="Mozes J."/>
            <person name="Mulrain L."/>
            <person name="Munson G."/>
            <person name="Naylor J."/>
            <person name="Newes C."/>
            <person name="Nguyen C."/>
            <person name="Nguyen N."/>
            <person name="Nguyen T."/>
            <person name="Nicol R."/>
            <person name="Nielsen C."/>
            <person name="Nizzari M."/>
            <person name="Norbu C."/>
            <person name="Norbu N."/>
            <person name="O'donnell P."/>
            <person name="Okoawo O."/>
            <person name="O'leary S."/>
            <person name="Omotosho B."/>
            <person name="O'neill K."/>
            <person name="Osman S."/>
            <person name="Parker S."/>
            <person name="Perrin D."/>
            <person name="Phunkhang P."/>
            <person name="Piqani B."/>
            <person name="Purcell S."/>
            <person name="Rachupka T."/>
            <person name="Ramasamy U."/>
            <person name="Rameau R."/>
            <person name="Ray V."/>
            <person name="Raymond C."/>
            <person name="Retta R."/>
            <person name="Richardson S."/>
            <person name="Rise C."/>
            <person name="Rodriguez J."/>
            <person name="Rogers J."/>
            <person name="Rogov P."/>
            <person name="Rutman M."/>
            <person name="Schupbach R."/>
            <person name="Seaman C."/>
            <person name="Settipalli S."/>
            <person name="Sharpe T."/>
            <person name="Sheridan J."/>
            <person name="Sherpa N."/>
            <person name="Shi J."/>
            <person name="Smirnov S."/>
            <person name="Smith C."/>
            <person name="Sougnez C."/>
            <person name="Spencer B."/>
            <person name="Stalker J."/>
            <person name="Stange-thomann N."/>
            <person name="Stavropoulos S."/>
            <person name="Stetson K."/>
            <person name="Stone C."/>
            <person name="Stone S."/>
            <person name="Stubbs M."/>
            <person name="Talamas J."/>
            <person name="Tchuinga P."/>
            <person name="Tenzing P."/>
            <person name="Tesfaye S."/>
            <person name="Theodore J."/>
            <person name="Thoulutsang Y."/>
            <person name="Topham K."/>
            <person name="Towey S."/>
            <person name="Tsamla T."/>
            <person name="Tsomo N."/>
            <person name="Vallee D."/>
            <person name="Vassiliev H."/>
            <person name="Venkataraman V."/>
            <person name="Vinson J."/>
            <person name="Vo A."/>
            <person name="Wade C."/>
            <person name="Wang S."/>
            <person name="Wangchuk T."/>
            <person name="Wangdi T."/>
            <person name="Whittaker C."/>
            <person name="Wilkinson J."/>
            <person name="Wu Y."/>
            <person name="Wyman D."/>
            <person name="Yadav S."/>
            <person name="Yang S."/>
            <person name="Yang X."/>
            <person name="Yeager S."/>
            <person name="Yee E."/>
            <person name="Young G."/>
            <person name="Zainoun J."/>
            <person name="Zembeck L."/>
            <person name="Zimmer A."/>
            <person name="Zody M."/>
            <person name="Lander E."/>
        </authorList>
    </citation>
    <scope>NUCLEOTIDE SEQUENCE [LARGE SCALE GENOMIC DNA]</scope>
</reference>
<dbReference type="HOGENOM" id="CLU_875864_0_0_1"/>
<organism evidence="2 3">
    <name type="scientific">Ciona savignyi</name>
    <name type="common">Pacific transparent sea squirt</name>
    <dbReference type="NCBI Taxonomy" id="51511"/>
    <lineage>
        <taxon>Eukaryota</taxon>
        <taxon>Metazoa</taxon>
        <taxon>Chordata</taxon>
        <taxon>Tunicata</taxon>
        <taxon>Ascidiacea</taxon>
        <taxon>Phlebobranchia</taxon>
        <taxon>Cionidae</taxon>
        <taxon>Ciona</taxon>
    </lineage>
</organism>
<evidence type="ECO:0000313" key="2">
    <source>
        <dbReference type="Ensembl" id="ENSCSAVP00000016466.1"/>
    </source>
</evidence>
<dbReference type="GO" id="GO:0060271">
    <property type="term" value="P:cilium assembly"/>
    <property type="evidence" value="ECO:0007669"/>
    <property type="project" value="TreeGrafter"/>
</dbReference>
<dbReference type="PANTHER" id="PTHR21223:SF2">
    <property type="entry name" value="CBY1-INTERACTING BAR DOMAIN-CONTAINING PROTEIN HOMOLOG"/>
    <property type="match status" value="1"/>
</dbReference>
<proteinExistence type="predicted"/>
<feature type="region of interest" description="Disordered" evidence="1">
    <location>
        <begin position="289"/>
        <end position="318"/>
    </location>
</feature>
<dbReference type="GO" id="GO:0035869">
    <property type="term" value="C:ciliary transition zone"/>
    <property type="evidence" value="ECO:0007669"/>
    <property type="project" value="TreeGrafter"/>
</dbReference>
<feature type="compositionally biased region" description="Low complexity" evidence="1">
    <location>
        <begin position="300"/>
        <end position="309"/>
    </location>
</feature>
<evidence type="ECO:0000313" key="3">
    <source>
        <dbReference type="Proteomes" id="UP000007875"/>
    </source>
</evidence>
<evidence type="ECO:0000256" key="1">
    <source>
        <dbReference type="SAM" id="MobiDB-lite"/>
    </source>
</evidence>
<dbReference type="AlphaFoldDB" id="H2ZFV0"/>
<dbReference type="Proteomes" id="UP000007875">
    <property type="component" value="Unassembled WGS sequence"/>
</dbReference>
<feature type="region of interest" description="Disordered" evidence="1">
    <location>
        <begin position="234"/>
        <end position="265"/>
    </location>
</feature>
<keyword evidence="3" id="KW-1185">Reference proteome</keyword>
<dbReference type="OMA" id="NINMIFH"/>
<dbReference type="PANTHER" id="PTHR21223">
    <property type="entry name" value="CBY1-INTERACTING BAR DOMAIN-CONTAINING PROTEIN HOMOLOG"/>
    <property type="match status" value="1"/>
</dbReference>
<reference evidence="2" key="3">
    <citation type="submission" date="2025-09" db="UniProtKB">
        <authorList>
            <consortium name="Ensembl"/>
        </authorList>
    </citation>
    <scope>IDENTIFICATION</scope>
</reference>
<reference evidence="2" key="2">
    <citation type="submission" date="2025-08" db="UniProtKB">
        <authorList>
            <consortium name="Ensembl"/>
        </authorList>
    </citation>
    <scope>IDENTIFICATION</scope>
</reference>
<sequence length="318" mass="35676">VTNDVIRLITIPEQKRKELVLALGRSVKRSQKLVERNSQFIDNITRLAECLSNPHASPEGFPEALKSTAKHLYNVEAHRKASYERTEAKLLNDFDVKSTTAFPKLKEQVETLLRDATRCIVAETKAKYSHNRANAGRDPGLLLTSSLKTTSNAELKERGRAWEVAMKSARVQEARRLKEEAIDRVNCRFSEAVKQRTDALYLALTSYININMIFHAKALEQLTEAYRCLHGWNSTSPETPTDIPDTVSQISADSTEEESVSEKISDSADLIPNARLLLKDVVNDVITNEINKDSDELSSDDTSNNDTTSHCSQESDKN</sequence>
<dbReference type="Ensembl" id="ENSCSAVT00000016647.1">
    <property type="protein sequence ID" value="ENSCSAVP00000016466.1"/>
    <property type="gene ID" value="ENSCSAVG00000009686.1"/>
</dbReference>
<dbReference type="GO" id="GO:0036064">
    <property type="term" value="C:ciliary basal body"/>
    <property type="evidence" value="ECO:0007669"/>
    <property type="project" value="TreeGrafter"/>
</dbReference>
<name>H2ZFV0_CIOSA</name>
<accession>H2ZFV0</accession>
<dbReference type="InParanoid" id="H2ZFV0"/>